<gene>
    <name evidence="6" type="ORF">SAOR_02140</name>
</gene>
<evidence type="ECO:0000256" key="1">
    <source>
        <dbReference type="ARBA" id="ARBA00022553"/>
    </source>
</evidence>
<dbReference type="GO" id="GO:0000160">
    <property type="term" value="P:phosphorelay signal transduction system"/>
    <property type="evidence" value="ECO:0007669"/>
    <property type="project" value="InterPro"/>
</dbReference>
<feature type="domain" description="Response regulatory" evidence="5">
    <location>
        <begin position="7"/>
        <end position="123"/>
    </location>
</feature>
<dbReference type="SUPFAM" id="SSF46894">
    <property type="entry name" value="C-terminal effector domain of the bipartite response regulators"/>
    <property type="match status" value="1"/>
</dbReference>
<feature type="modified residue" description="4-aspartylphosphate" evidence="3">
    <location>
        <position position="58"/>
    </location>
</feature>
<sequence length="210" mass="22707">MNKRPIQVLLVDDHAVVRAGYSRLLKMADDITVAGEADSGERAYAACRETAFDVIVMDLSLPGMSGIEATKRIHGRHPGVRVLVFSVHEENIFVRRALAAGATGYISKREVSDVLVDAVRCVARGERYIGALLDADPDRGDINPLAQLSAREFEIFRLLASGASIQAIADELFLSPKTVANHTSRLRAKLGTQGTADLTRLAIRTGVVSL</sequence>
<dbReference type="InterPro" id="IPR000792">
    <property type="entry name" value="Tscrpt_reg_LuxR_C"/>
</dbReference>
<dbReference type="InterPro" id="IPR016032">
    <property type="entry name" value="Sig_transdc_resp-reg_C-effctor"/>
</dbReference>
<keyword evidence="7" id="KW-1185">Reference proteome</keyword>
<dbReference type="PROSITE" id="PS50043">
    <property type="entry name" value="HTH_LUXR_2"/>
    <property type="match status" value="1"/>
</dbReference>
<reference evidence="6 7" key="1">
    <citation type="submission" date="2013-10" db="EMBL/GenBank/DDBJ databases">
        <title>Salinisphaera orenii MK-B5 Genome Sequencing.</title>
        <authorList>
            <person name="Lai Q."/>
            <person name="Li C."/>
            <person name="Shao Z."/>
        </authorList>
    </citation>
    <scope>NUCLEOTIDE SEQUENCE [LARGE SCALE GENOMIC DNA]</scope>
    <source>
        <strain evidence="6 7">MK-B5</strain>
    </source>
</reference>
<dbReference type="InterPro" id="IPR039420">
    <property type="entry name" value="WalR-like"/>
</dbReference>
<dbReference type="GO" id="GO:0003677">
    <property type="term" value="F:DNA binding"/>
    <property type="evidence" value="ECO:0007669"/>
    <property type="project" value="UniProtKB-KW"/>
</dbReference>
<dbReference type="SMART" id="SM00421">
    <property type="entry name" value="HTH_LUXR"/>
    <property type="match status" value="1"/>
</dbReference>
<dbReference type="EMBL" id="AYKH01000002">
    <property type="protein sequence ID" value="ROO29904.1"/>
    <property type="molecule type" value="Genomic_DNA"/>
</dbReference>
<evidence type="ECO:0000313" key="6">
    <source>
        <dbReference type="EMBL" id="ROO29904.1"/>
    </source>
</evidence>
<comment type="caution">
    <text evidence="6">The sequence shown here is derived from an EMBL/GenBank/DDBJ whole genome shotgun (WGS) entry which is preliminary data.</text>
</comment>
<evidence type="ECO:0000256" key="2">
    <source>
        <dbReference type="ARBA" id="ARBA00023125"/>
    </source>
</evidence>
<protein>
    <submittedName>
        <fullName evidence="6">LuxR family transcriptional regulator</fullName>
    </submittedName>
</protein>
<dbReference type="InterPro" id="IPR001789">
    <property type="entry name" value="Sig_transdc_resp-reg_receiver"/>
</dbReference>
<keyword evidence="2" id="KW-0238">DNA-binding</keyword>
<dbReference type="Gene3D" id="3.40.50.2300">
    <property type="match status" value="1"/>
</dbReference>
<dbReference type="Pfam" id="PF00072">
    <property type="entry name" value="Response_reg"/>
    <property type="match status" value="1"/>
</dbReference>
<evidence type="ECO:0000256" key="3">
    <source>
        <dbReference type="PROSITE-ProRule" id="PRU00169"/>
    </source>
</evidence>
<accession>A0A423PWE7</accession>
<dbReference type="RefSeq" id="WP_123630023.1">
    <property type="nucleotide sequence ID" value="NZ_AYKH01000002.1"/>
</dbReference>
<dbReference type="CDD" id="cd17535">
    <property type="entry name" value="REC_NarL-like"/>
    <property type="match status" value="1"/>
</dbReference>
<dbReference type="InterPro" id="IPR058245">
    <property type="entry name" value="NreC/VraR/RcsB-like_REC"/>
</dbReference>
<dbReference type="Proteomes" id="UP000283993">
    <property type="component" value="Unassembled WGS sequence"/>
</dbReference>
<dbReference type="GO" id="GO:0006355">
    <property type="term" value="P:regulation of DNA-templated transcription"/>
    <property type="evidence" value="ECO:0007669"/>
    <property type="project" value="InterPro"/>
</dbReference>
<dbReference type="Pfam" id="PF00196">
    <property type="entry name" value="GerE"/>
    <property type="match status" value="1"/>
</dbReference>
<keyword evidence="1 3" id="KW-0597">Phosphoprotein</keyword>
<dbReference type="SUPFAM" id="SSF52172">
    <property type="entry name" value="CheY-like"/>
    <property type="match status" value="1"/>
</dbReference>
<evidence type="ECO:0000259" key="4">
    <source>
        <dbReference type="PROSITE" id="PS50043"/>
    </source>
</evidence>
<evidence type="ECO:0000259" key="5">
    <source>
        <dbReference type="PROSITE" id="PS50110"/>
    </source>
</evidence>
<feature type="domain" description="HTH luxR-type" evidence="4">
    <location>
        <begin position="141"/>
        <end position="206"/>
    </location>
</feature>
<evidence type="ECO:0000313" key="7">
    <source>
        <dbReference type="Proteomes" id="UP000283993"/>
    </source>
</evidence>
<organism evidence="6 7">
    <name type="scientific">Salinisphaera orenii MK-B5</name>
    <dbReference type="NCBI Taxonomy" id="856730"/>
    <lineage>
        <taxon>Bacteria</taxon>
        <taxon>Pseudomonadati</taxon>
        <taxon>Pseudomonadota</taxon>
        <taxon>Gammaproteobacteria</taxon>
        <taxon>Salinisphaerales</taxon>
        <taxon>Salinisphaeraceae</taxon>
        <taxon>Salinisphaera</taxon>
    </lineage>
</organism>
<dbReference type="CDD" id="cd06170">
    <property type="entry name" value="LuxR_C_like"/>
    <property type="match status" value="1"/>
</dbReference>
<dbReference type="InterPro" id="IPR011006">
    <property type="entry name" value="CheY-like_superfamily"/>
</dbReference>
<dbReference type="PRINTS" id="PR00038">
    <property type="entry name" value="HTHLUXR"/>
</dbReference>
<proteinExistence type="predicted"/>
<dbReference type="PANTHER" id="PTHR43214:SF43">
    <property type="entry name" value="TWO-COMPONENT RESPONSE REGULATOR"/>
    <property type="match status" value="1"/>
</dbReference>
<name>A0A423PWE7_9GAMM</name>
<dbReference type="PROSITE" id="PS50110">
    <property type="entry name" value="RESPONSE_REGULATORY"/>
    <property type="match status" value="1"/>
</dbReference>
<dbReference type="SMART" id="SM00448">
    <property type="entry name" value="REC"/>
    <property type="match status" value="1"/>
</dbReference>
<dbReference type="PANTHER" id="PTHR43214">
    <property type="entry name" value="TWO-COMPONENT RESPONSE REGULATOR"/>
    <property type="match status" value="1"/>
</dbReference>
<dbReference type="AlphaFoldDB" id="A0A423PWE7"/>